<name>A0A5B7GT63_PORTR</name>
<accession>A0A5B7GT63</accession>
<comment type="caution">
    <text evidence="1">The sequence shown here is derived from an EMBL/GenBank/DDBJ whole genome shotgun (WGS) entry which is preliminary data.</text>
</comment>
<protein>
    <submittedName>
        <fullName evidence="1">Uncharacterized protein</fullName>
    </submittedName>
</protein>
<reference evidence="1 2" key="1">
    <citation type="submission" date="2019-05" db="EMBL/GenBank/DDBJ databases">
        <title>Another draft genome of Portunus trituberculatus and its Hox gene families provides insights of decapod evolution.</title>
        <authorList>
            <person name="Jeong J.-H."/>
            <person name="Song I."/>
            <person name="Kim S."/>
            <person name="Choi T."/>
            <person name="Kim D."/>
            <person name="Ryu S."/>
            <person name="Kim W."/>
        </authorList>
    </citation>
    <scope>NUCLEOTIDE SEQUENCE [LARGE SCALE GENOMIC DNA]</scope>
    <source>
        <tissue evidence="1">Muscle</tissue>
    </source>
</reference>
<evidence type="ECO:0000313" key="2">
    <source>
        <dbReference type="Proteomes" id="UP000324222"/>
    </source>
</evidence>
<dbReference type="Proteomes" id="UP000324222">
    <property type="component" value="Unassembled WGS sequence"/>
</dbReference>
<dbReference type="EMBL" id="VSRR010020558">
    <property type="protein sequence ID" value="MPC63240.1"/>
    <property type="molecule type" value="Genomic_DNA"/>
</dbReference>
<evidence type="ECO:0000313" key="1">
    <source>
        <dbReference type="EMBL" id="MPC63240.1"/>
    </source>
</evidence>
<sequence length="87" mass="9920">MVISIQLYLYNSDLYANFTHALDKPNGILGVALLLKVHYCLTTPATFVTCHGEPEGLKDRRKGGAGETERWKQGMKDRIDRWRIKAK</sequence>
<gene>
    <name evidence="1" type="ORF">E2C01_057335</name>
</gene>
<proteinExistence type="predicted"/>
<organism evidence="1 2">
    <name type="scientific">Portunus trituberculatus</name>
    <name type="common">Swimming crab</name>
    <name type="synonym">Neptunus trituberculatus</name>
    <dbReference type="NCBI Taxonomy" id="210409"/>
    <lineage>
        <taxon>Eukaryota</taxon>
        <taxon>Metazoa</taxon>
        <taxon>Ecdysozoa</taxon>
        <taxon>Arthropoda</taxon>
        <taxon>Crustacea</taxon>
        <taxon>Multicrustacea</taxon>
        <taxon>Malacostraca</taxon>
        <taxon>Eumalacostraca</taxon>
        <taxon>Eucarida</taxon>
        <taxon>Decapoda</taxon>
        <taxon>Pleocyemata</taxon>
        <taxon>Brachyura</taxon>
        <taxon>Eubrachyura</taxon>
        <taxon>Portunoidea</taxon>
        <taxon>Portunidae</taxon>
        <taxon>Portuninae</taxon>
        <taxon>Portunus</taxon>
    </lineage>
</organism>
<keyword evidence="2" id="KW-1185">Reference proteome</keyword>
<dbReference type="AlphaFoldDB" id="A0A5B7GT63"/>